<reference evidence="3" key="1">
    <citation type="submission" date="2017-02" db="UniProtKB">
        <authorList>
            <consortium name="WormBaseParasite"/>
        </authorList>
    </citation>
    <scope>IDENTIFICATION</scope>
</reference>
<evidence type="ECO:0000313" key="1">
    <source>
        <dbReference type="EMBL" id="VDK36006.1"/>
    </source>
</evidence>
<reference evidence="1 2" key="2">
    <citation type="submission" date="2018-11" db="EMBL/GenBank/DDBJ databases">
        <authorList>
            <consortium name="Pathogen Informatics"/>
        </authorList>
    </citation>
    <scope>NUCLEOTIDE SEQUENCE [LARGE SCALE GENOMIC DNA]</scope>
</reference>
<evidence type="ECO:0000313" key="2">
    <source>
        <dbReference type="Proteomes" id="UP000267096"/>
    </source>
</evidence>
<organism evidence="3">
    <name type="scientific">Anisakis simplex</name>
    <name type="common">Herring worm</name>
    <dbReference type="NCBI Taxonomy" id="6269"/>
    <lineage>
        <taxon>Eukaryota</taxon>
        <taxon>Metazoa</taxon>
        <taxon>Ecdysozoa</taxon>
        <taxon>Nematoda</taxon>
        <taxon>Chromadorea</taxon>
        <taxon>Rhabditida</taxon>
        <taxon>Spirurina</taxon>
        <taxon>Ascaridomorpha</taxon>
        <taxon>Ascaridoidea</taxon>
        <taxon>Anisakidae</taxon>
        <taxon>Anisakis</taxon>
        <taxon>Anisakis simplex complex</taxon>
    </lineage>
</organism>
<dbReference type="Proteomes" id="UP000267096">
    <property type="component" value="Unassembled WGS sequence"/>
</dbReference>
<proteinExistence type="predicted"/>
<keyword evidence="2" id="KW-1185">Reference proteome</keyword>
<dbReference type="OrthoDB" id="5790559at2759"/>
<evidence type="ECO:0000313" key="3">
    <source>
        <dbReference type="WBParaSite" id="ASIM_0000927001-mRNA-1"/>
    </source>
</evidence>
<sequence>MFDCGRTLFECVRDQVPYAIEYLNADQTRDVFPGIESFVMHTIKSVFNRTFPSLLFIKGYYKSHNSIYFVSTSLEPKSDTHRRLLHSGCHSTAWEVTYLQSLLEVAE</sequence>
<gene>
    <name evidence="1" type="ORF">ASIM_LOCUS9011</name>
</gene>
<dbReference type="WBParaSite" id="ASIM_0000927001-mRNA-1">
    <property type="protein sequence ID" value="ASIM_0000927001-mRNA-1"/>
    <property type="gene ID" value="ASIM_0000927001"/>
</dbReference>
<dbReference type="EMBL" id="UYRR01026088">
    <property type="protein sequence ID" value="VDK36006.1"/>
    <property type="molecule type" value="Genomic_DNA"/>
</dbReference>
<accession>A0A0M3JNM9</accession>
<dbReference type="AlphaFoldDB" id="A0A0M3JNM9"/>
<name>A0A0M3JNM9_ANISI</name>
<protein>
    <submittedName>
        <fullName evidence="3">DNA (cytosine-5-)-methyltransferase</fullName>
    </submittedName>
</protein>